<comment type="similarity">
    <text evidence="1">Belongs to the LysR transcriptional regulatory family.</text>
</comment>
<keyword evidence="2" id="KW-0805">Transcription regulation</keyword>
<dbReference type="PROSITE" id="PS50931">
    <property type="entry name" value="HTH_LYSR"/>
    <property type="match status" value="1"/>
</dbReference>
<dbReference type="SUPFAM" id="SSF53850">
    <property type="entry name" value="Periplasmic binding protein-like II"/>
    <property type="match status" value="1"/>
</dbReference>
<dbReference type="InterPro" id="IPR050950">
    <property type="entry name" value="HTH-type_LysR_regulators"/>
</dbReference>
<evidence type="ECO:0000256" key="4">
    <source>
        <dbReference type="ARBA" id="ARBA00023163"/>
    </source>
</evidence>
<protein>
    <submittedName>
        <fullName evidence="6">HTH-type transcriptional regulator CatM</fullName>
    </submittedName>
</protein>
<dbReference type="Pfam" id="PF03466">
    <property type="entry name" value="LysR_substrate"/>
    <property type="match status" value="1"/>
</dbReference>
<organism evidence="6 7">
    <name type="scientific">Roseovarius albus</name>
    <dbReference type="NCBI Taxonomy" id="1247867"/>
    <lineage>
        <taxon>Bacteria</taxon>
        <taxon>Pseudomonadati</taxon>
        <taxon>Pseudomonadota</taxon>
        <taxon>Alphaproteobacteria</taxon>
        <taxon>Rhodobacterales</taxon>
        <taxon>Roseobacteraceae</taxon>
        <taxon>Roseovarius</taxon>
    </lineage>
</organism>
<evidence type="ECO:0000259" key="5">
    <source>
        <dbReference type="PROSITE" id="PS50931"/>
    </source>
</evidence>
<dbReference type="PANTHER" id="PTHR30419">
    <property type="entry name" value="HTH-TYPE TRANSCRIPTIONAL REGULATOR YBHD"/>
    <property type="match status" value="1"/>
</dbReference>
<dbReference type="Pfam" id="PF00126">
    <property type="entry name" value="HTH_1"/>
    <property type="match status" value="1"/>
</dbReference>
<evidence type="ECO:0000313" key="7">
    <source>
        <dbReference type="Proteomes" id="UP000193061"/>
    </source>
</evidence>
<dbReference type="CDD" id="cd05466">
    <property type="entry name" value="PBP2_LTTR_substrate"/>
    <property type="match status" value="1"/>
</dbReference>
<dbReference type="Gene3D" id="1.10.10.10">
    <property type="entry name" value="Winged helix-like DNA-binding domain superfamily/Winged helix DNA-binding domain"/>
    <property type="match status" value="1"/>
</dbReference>
<dbReference type="Gene3D" id="3.40.190.10">
    <property type="entry name" value="Periplasmic binding protein-like II"/>
    <property type="match status" value="2"/>
</dbReference>
<keyword evidence="4" id="KW-0804">Transcription</keyword>
<dbReference type="InterPro" id="IPR036388">
    <property type="entry name" value="WH-like_DNA-bd_sf"/>
</dbReference>
<dbReference type="SUPFAM" id="SSF46785">
    <property type="entry name" value="Winged helix' DNA-binding domain"/>
    <property type="match status" value="1"/>
</dbReference>
<dbReference type="AlphaFoldDB" id="A0A1X6Z944"/>
<evidence type="ECO:0000256" key="2">
    <source>
        <dbReference type="ARBA" id="ARBA00023015"/>
    </source>
</evidence>
<accession>A0A1X6Z944</accession>
<dbReference type="Proteomes" id="UP000193061">
    <property type="component" value="Unassembled WGS sequence"/>
</dbReference>
<name>A0A1X6Z944_9RHOB</name>
<dbReference type="EMBL" id="FWFX01000006">
    <property type="protein sequence ID" value="SLN44619.1"/>
    <property type="molecule type" value="Genomic_DNA"/>
</dbReference>
<sequence>MRPLLDLRHLQLIQAIIETGRITDAAEKLGVTPSALSHRLREAERRLDVPLFTRMHKRLRVTPAAEHMAVVAERILTDLARAEDDVRRMNAGIQHVVRLSVEAYSNYRWLPSFIKFMKSRTQGIDLQIMAGARSDPLTSVLNRHIDIAIMSGDINQTGVSSVPLFQDPLLYIMAPSHRLADRSFVEGSDIVGEPFITYTKVPEPDREFARLFRPTESYPKWAATVELPEAIVELVASDLGTSVLSNWALQTAITEGRIVGAQVTQDGLTVPWSAILRNEDMVDGDPIREVAELLAEWCAFPDGGFQST</sequence>
<reference evidence="6 7" key="1">
    <citation type="submission" date="2017-03" db="EMBL/GenBank/DDBJ databases">
        <authorList>
            <person name="Afonso C.L."/>
            <person name="Miller P.J."/>
            <person name="Scott M.A."/>
            <person name="Spackman E."/>
            <person name="Goraichik I."/>
            <person name="Dimitrov K.M."/>
            <person name="Suarez D.L."/>
            <person name="Swayne D.E."/>
        </authorList>
    </citation>
    <scope>NUCLEOTIDE SEQUENCE [LARGE SCALE GENOMIC DNA]</scope>
    <source>
        <strain evidence="6 7">CECT 7450</strain>
    </source>
</reference>
<dbReference type="InterPro" id="IPR000847">
    <property type="entry name" value="LysR_HTH_N"/>
</dbReference>
<proteinExistence type="inferred from homology"/>
<evidence type="ECO:0000256" key="3">
    <source>
        <dbReference type="ARBA" id="ARBA00023125"/>
    </source>
</evidence>
<dbReference type="GO" id="GO:0003677">
    <property type="term" value="F:DNA binding"/>
    <property type="evidence" value="ECO:0007669"/>
    <property type="project" value="UniProtKB-KW"/>
</dbReference>
<feature type="domain" description="HTH lysR-type" evidence="5">
    <location>
        <begin position="5"/>
        <end position="62"/>
    </location>
</feature>
<dbReference type="InterPro" id="IPR036390">
    <property type="entry name" value="WH_DNA-bd_sf"/>
</dbReference>
<dbReference type="OrthoDB" id="8479357at2"/>
<evidence type="ECO:0000256" key="1">
    <source>
        <dbReference type="ARBA" id="ARBA00009437"/>
    </source>
</evidence>
<keyword evidence="7" id="KW-1185">Reference proteome</keyword>
<dbReference type="GO" id="GO:0005829">
    <property type="term" value="C:cytosol"/>
    <property type="evidence" value="ECO:0007669"/>
    <property type="project" value="TreeGrafter"/>
</dbReference>
<keyword evidence="3" id="KW-0238">DNA-binding</keyword>
<dbReference type="RefSeq" id="WP_085805688.1">
    <property type="nucleotide sequence ID" value="NZ_FWFX01000006.1"/>
</dbReference>
<dbReference type="InterPro" id="IPR005119">
    <property type="entry name" value="LysR_subst-bd"/>
</dbReference>
<dbReference type="GO" id="GO:0003700">
    <property type="term" value="F:DNA-binding transcription factor activity"/>
    <property type="evidence" value="ECO:0007669"/>
    <property type="project" value="InterPro"/>
</dbReference>
<gene>
    <name evidence="6" type="primary">catM_2</name>
    <name evidence="6" type="ORF">ROA7450_02160</name>
</gene>
<evidence type="ECO:0000313" key="6">
    <source>
        <dbReference type="EMBL" id="SLN44619.1"/>
    </source>
</evidence>